<organism evidence="1 2">
    <name type="scientific">Neofusicoccum parvum</name>
    <dbReference type="NCBI Taxonomy" id="310453"/>
    <lineage>
        <taxon>Eukaryota</taxon>
        <taxon>Fungi</taxon>
        <taxon>Dikarya</taxon>
        <taxon>Ascomycota</taxon>
        <taxon>Pezizomycotina</taxon>
        <taxon>Dothideomycetes</taxon>
        <taxon>Dothideomycetes incertae sedis</taxon>
        <taxon>Botryosphaeriales</taxon>
        <taxon>Botryosphaeriaceae</taxon>
        <taxon>Neofusicoccum</taxon>
    </lineage>
</organism>
<protein>
    <submittedName>
        <fullName evidence="1">Bud-site selection protein BUD22</fullName>
    </submittedName>
</protein>
<keyword evidence="2" id="KW-1185">Reference proteome</keyword>
<dbReference type="Proteomes" id="UP001165186">
    <property type="component" value="Unassembled WGS sequence"/>
</dbReference>
<accession>A0ACB5RSW4</accession>
<dbReference type="EMBL" id="BSXG01000008">
    <property type="protein sequence ID" value="GME23627.1"/>
    <property type="molecule type" value="Genomic_DNA"/>
</dbReference>
<proteinExistence type="predicted"/>
<comment type="caution">
    <text evidence="1">The sequence shown here is derived from an EMBL/GenBank/DDBJ whole genome shotgun (WGS) entry which is preliminary data.</text>
</comment>
<gene>
    <name evidence="1" type="primary">g8170</name>
    <name evidence="1" type="ORF">NpPPO83_00008170</name>
</gene>
<reference evidence="1" key="1">
    <citation type="submission" date="2024-09" db="EMBL/GenBank/DDBJ databases">
        <title>Draft Genome Sequences of Neofusicoccum parvum.</title>
        <authorList>
            <person name="Ashida A."/>
            <person name="Camagna M."/>
            <person name="Tanaka A."/>
            <person name="Takemoto D."/>
        </authorList>
    </citation>
    <scope>NUCLEOTIDE SEQUENCE</scope>
    <source>
        <strain evidence="1">PPO83</strain>
    </source>
</reference>
<evidence type="ECO:0000313" key="2">
    <source>
        <dbReference type="Proteomes" id="UP001165186"/>
    </source>
</evidence>
<name>A0ACB5RSW4_9PEZI</name>
<sequence length="408" mass="43913">MLEVRWFQFGIVALVLMCLLVAFSSGFIRINYYESFLLIHICLSIVLVYALFVHSSVFEGAFNGYLWPLVAIWSFDRLLRLIRVLYCNFHVRFSGSVLCTSSTTVTYDKASDVIRIDIQPASSLLKPAPGQYYHLYQPFALKGWENHPFSLGFYTTNPPPASLPPSPTTPTDLSKEIATATTTSTPSSSPPSLTSPPGPPTLTFYIRPYDGWTRRLRTACLAAPSHTLSPALLLEGPYGRPTPLHAFDTVVLLAGGTGIAAALPYVLDHAARAAAAPPRTRTTVLRLVWAVKRAGFVRALCAGELAGVLGRGGVEAEFYATAGEEAVVVEGEEKGEGVVAAGVEIARGRPDVKGLVGAVARETEASGGRAVVFVCGPAAMADEARAAVHGEMKRGCRGIEYVEDCFGW</sequence>
<evidence type="ECO:0000313" key="1">
    <source>
        <dbReference type="EMBL" id="GME23627.1"/>
    </source>
</evidence>